<sequence length="60" mass="6477">MLCMWGQGDGAAGIQCDVVATSQDSLQQSLQRRVPLKIGDRIGFAAWETVFPARGEEPQG</sequence>
<protein>
    <submittedName>
        <fullName evidence="1">Uncharacterized protein</fullName>
    </submittedName>
</protein>
<dbReference type="EMBL" id="JWJD01000001">
    <property type="protein sequence ID" value="KIH77736.1"/>
    <property type="molecule type" value="Genomic_DNA"/>
</dbReference>
<gene>
    <name evidence="1" type="ORF">GFER_03530</name>
</gene>
<organism evidence="1 2">
    <name type="scientific">Geoalkalibacter ferrihydriticus DSM 17813</name>
    <dbReference type="NCBI Taxonomy" id="1121915"/>
    <lineage>
        <taxon>Bacteria</taxon>
        <taxon>Pseudomonadati</taxon>
        <taxon>Thermodesulfobacteriota</taxon>
        <taxon>Desulfuromonadia</taxon>
        <taxon>Desulfuromonadales</taxon>
        <taxon>Geoalkalibacteraceae</taxon>
        <taxon>Geoalkalibacter</taxon>
    </lineage>
</organism>
<reference evidence="1 2" key="1">
    <citation type="submission" date="2014-12" db="EMBL/GenBank/DDBJ databases">
        <title>Genomes of Geoalkalibacter ferrihydriticus and Geoalkalibacter subterraneus, two haloalkaliphilic metal-reducing members of the Geobacteraceae.</title>
        <authorList>
            <person name="Badalamenti J.P."/>
            <person name="Torres C.I."/>
            <person name="Krajmalnik-Brown R."/>
            <person name="Bond D.R."/>
        </authorList>
    </citation>
    <scope>NUCLEOTIDE SEQUENCE [LARGE SCALE GENOMIC DNA]</scope>
    <source>
        <strain evidence="1 2">DSM 17813</strain>
    </source>
</reference>
<evidence type="ECO:0000313" key="2">
    <source>
        <dbReference type="Proteomes" id="UP000035068"/>
    </source>
</evidence>
<dbReference type="Proteomes" id="UP000035068">
    <property type="component" value="Unassembled WGS sequence"/>
</dbReference>
<comment type="caution">
    <text evidence="1">The sequence shown here is derived from an EMBL/GenBank/DDBJ whole genome shotgun (WGS) entry which is preliminary data.</text>
</comment>
<dbReference type="AlphaFoldDB" id="A0A0C2HL01"/>
<keyword evidence="2" id="KW-1185">Reference proteome</keyword>
<evidence type="ECO:0000313" key="1">
    <source>
        <dbReference type="EMBL" id="KIH77736.1"/>
    </source>
</evidence>
<name>A0A0C2HL01_9BACT</name>
<proteinExistence type="predicted"/>
<accession>A0A0C2HL01</accession>